<dbReference type="InterPro" id="IPR000048">
    <property type="entry name" value="IQ_motif_EF-hand-BS"/>
</dbReference>
<name>A0A9Q1F637_SYNKA</name>
<evidence type="ECO:0000256" key="1">
    <source>
        <dbReference type="SAM" id="MobiDB-lite"/>
    </source>
</evidence>
<feature type="compositionally biased region" description="Polar residues" evidence="1">
    <location>
        <begin position="581"/>
        <end position="596"/>
    </location>
</feature>
<evidence type="ECO:0000313" key="2">
    <source>
        <dbReference type="EMBL" id="KAJ8351636.1"/>
    </source>
</evidence>
<evidence type="ECO:0000313" key="3">
    <source>
        <dbReference type="Proteomes" id="UP001152622"/>
    </source>
</evidence>
<feature type="region of interest" description="Disordered" evidence="1">
    <location>
        <begin position="638"/>
        <end position="684"/>
    </location>
</feature>
<dbReference type="SMART" id="SM00015">
    <property type="entry name" value="IQ"/>
    <property type="match status" value="4"/>
</dbReference>
<dbReference type="Pfam" id="PF00612">
    <property type="entry name" value="IQ"/>
    <property type="match status" value="2"/>
</dbReference>
<sequence>MSDSDLQPLIAAIANKSEQTVPQVLLKLKDILGRKSVEDDRDLEKLKQDLYTYGILQYCSESLNYGYENIEGGYSTVTQMAEILSSCCVGFHPVTNKEAFQNKVLPSAADSLISLAKRLMDKAVEDKGKAGTMCHFQKVMDSICWLLKAHNQLIPQVLQSKQYEEIQLSENEETGVISLLLLQNLLQANGAFLSNIRHGTLKGILDDIVYKLGCSSSPAAGRAATKTLLLIARSQRSIAEVVPEQYQGLDSLLKNEWTGKGFDTEVLQLIDLLYAGVSAREPAEDSSEEKVKAACVIQATWRAFQTRKRMKKLPKAVSVLQRSFRERRRLQETQSQKRRAEEELKYQVLLRRQRALREFRQRQLQLLEIVPAGQVDRFLGDLELRAAVMIQKVWRGHRERRNFRQHKQALRQFKAAVTIQRTVLRFLKRQRAKRHRLSPWKGPKGLTDARRTELKKQVDEYIALHPHASVSLEGCRELHQRTQEMLRQHLMRRDADRRAEQHRQALLAQINTDLELLTNAPALGEATETESSVFLSRSAPVAMRARQSHNALLQAARCPWWKKLGDELSDPESAHKDSVDQHISSSQYDPTSQQSSGACACPVWFPRRCKGAVSRLYPGDSLRKVPVQRTMLLKLKRQRETKAAGDSEARGALLTSNTKSNGETSLRRKLGRVGTSARATIHQG</sequence>
<feature type="compositionally biased region" description="Basic and acidic residues" evidence="1">
    <location>
        <begin position="638"/>
        <end position="649"/>
    </location>
</feature>
<feature type="region of interest" description="Disordered" evidence="1">
    <location>
        <begin position="569"/>
        <end position="596"/>
    </location>
</feature>
<organism evidence="2 3">
    <name type="scientific">Synaphobranchus kaupii</name>
    <name type="common">Kaup's arrowtooth eel</name>
    <dbReference type="NCBI Taxonomy" id="118154"/>
    <lineage>
        <taxon>Eukaryota</taxon>
        <taxon>Metazoa</taxon>
        <taxon>Chordata</taxon>
        <taxon>Craniata</taxon>
        <taxon>Vertebrata</taxon>
        <taxon>Euteleostomi</taxon>
        <taxon>Actinopterygii</taxon>
        <taxon>Neopterygii</taxon>
        <taxon>Teleostei</taxon>
        <taxon>Anguilliformes</taxon>
        <taxon>Synaphobranchidae</taxon>
        <taxon>Synaphobranchus</taxon>
    </lineage>
</organism>
<dbReference type="GO" id="GO:0005929">
    <property type="term" value="C:cilium"/>
    <property type="evidence" value="ECO:0007669"/>
    <property type="project" value="TreeGrafter"/>
</dbReference>
<dbReference type="GO" id="GO:0005516">
    <property type="term" value="F:calmodulin binding"/>
    <property type="evidence" value="ECO:0007669"/>
    <property type="project" value="InterPro"/>
</dbReference>
<dbReference type="Gene3D" id="1.20.5.190">
    <property type="match status" value="2"/>
</dbReference>
<evidence type="ECO:0008006" key="4">
    <source>
        <dbReference type="Google" id="ProtNLM"/>
    </source>
</evidence>
<gene>
    <name evidence="2" type="ORF">SKAU_G00231120</name>
</gene>
<dbReference type="AlphaFoldDB" id="A0A9Q1F637"/>
<dbReference type="CDD" id="cd23767">
    <property type="entry name" value="IQCD"/>
    <property type="match status" value="1"/>
</dbReference>
<dbReference type="EMBL" id="JAINUF010000008">
    <property type="protein sequence ID" value="KAJ8351636.1"/>
    <property type="molecule type" value="Genomic_DNA"/>
</dbReference>
<dbReference type="PANTHER" id="PTHR15673">
    <property type="entry name" value="IQ CALMODULIN-BINDING MOTIF CONTAINING PROTEIN 1"/>
    <property type="match status" value="1"/>
</dbReference>
<keyword evidence="3" id="KW-1185">Reference proteome</keyword>
<protein>
    <recommendedName>
        <fullName evidence="4">IQ calmodulin-binding motif-containing protein 1</fullName>
    </recommendedName>
</protein>
<comment type="caution">
    <text evidence="2">The sequence shown here is derived from an EMBL/GenBank/DDBJ whole genome shotgun (WGS) entry which is preliminary data.</text>
</comment>
<dbReference type="Proteomes" id="UP001152622">
    <property type="component" value="Chromosome 8"/>
</dbReference>
<dbReference type="PROSITE" id="PS50096">
    <property type="entry name" value="IQ"/>
    <property type="match status" value="2"/>
</dbReference>
<proteinExistence type="predicted"/>
<dbReference type="InterPro" id="IPR028765">
    <property type="entry name" value="IQCB1"/>
</dbReference>
<dbReference type="OrthoDB" id="8178106at2759"/>
<feature type="compositionally biased region" description="Polar residues" evidence="1">
    <location>
        <begin position="654"/>
        <end position="664"/>
    </location>
</feature>
<dbReference type="PANTHER" id="PTHR15673:SF2">
    <property type="entry name" value="IQ CALMODULIN-BINDING MOTIF-CONTAINING PROTEIN 1"/>
    <property type="match status" value="1"/>
</dbReference>
<accession>A0A9Q1F637</accession>
<dbReference type="GO" id="GO:0060271">
    <property type="term" value="P:cilium assembly"/>
    <property type="evidence" value="ECO:0007669"/>
    <property type="project" value="InterPro"/>
</dbReference>
<reference evidence="2" key="1">
    <citation type="journal article" date="2023" name="Science">
        <title>Genome structures resolve the early diversification of teleost fishes.</title>
        <authorList>
            <person name="Parey E."/>
            <person name="Louis A."/>
            <person name="Montfort J."/>
            <person name="Bouchez O."/>
            <person name="Roques C."/>
            <person name="Iampietro C."/>
            <person name="Lluch J."/>
            <person name="Castinel A."/>
            <person name="Donnadieu C."/>
            <person name="Desvignes T."/>
            <person name="Floi Bucao C."/>
            <person name="Jouanno E."/>
            <person name="Wen M."/>
            <person name="Mejri S."/>
            <person name="Dirks R."/>
            <person name="Jansen H."/>
            <person name="Henkel C."/>
            <person name="Chen W.J."/>
            <person name="Zahm M."/>
            <person name="Cabau C."/>
            <person name="Klopp C."/>
            <person name="Thompson A.W."/>
            <person name="Robinson-Rechavi M."/>
            <person name="Braasch I."/>
            <person name="Lecointre G."/>
            <person name="Bobe J."/>
            <person name="Postlethwait J.H."/>
            <person name="Berthelot C."/>
            <person name="Roest Crollius H."/>
            <person name="Guiguen Y."/>
        </authorList>
    </citation>
    <scope>NUCLEOTIDE SEQUENCE</scope>
    <source>
        <strain evidence="2">WJC10195</strain>
    </source>
</reference>